<keyword evidence="2 9" id="KW-0645">Protease</keyword>
<keyword evidence="4 9" id="KW-0378">Hydrolase</keyword>
<sequence length="215" mass="23971">MNEERPPDFADLLQVIPELHCDLRYGGPDNFTGAPVAGYAQPRPWLSKAAAQALLPVQETLLAMDLSLLILDAYRPARAVRHFLCWAGDGVEDAQLRQRFHPTLAKTELFDAGYLAARSSHSRGSTVDLTLCARDAGEDALPMGTEFDFFGPASWPHALGIGLQERANRLLLQRLMLAHGFVQSPLEWWHFTLRSEPYPGRYFDFPLETEPAPSA</sequence>
<comment type="function">
    <text evidence="9 10">Catalyzes hydrolysis of the D-alanyl-D-alanine dipeptide.</text>
</comment>
<feature type="active site" description="Proton donor/acceptor" evidence="9">
    <location>
        <position position="187"/>
    </location>
</feature>
<dbReference type="GO" id="GO:0160237">
    <property type="term" value="F:D-Ala-D-Ala dipeptidase activity"/>
    <property type="evidence" value="ECO:0007669"/>
    <property type="project" value="UniProtKB-EC"/>
</dbReference>
<comment type="cofactor">
    <cofactor evidence="9">
        <name>Zn(2+)</name>
        <dbReference type="ChEBI" id="CHEBI:29105"/>
    </cofactor>
    <text evidence="9">Binds 1 zinc ion per subunit.</text>
</comment>
<evidence type="ECO:0000256" key="5">
    <source>
        <dbReference type="ARBA" id="ARBA00022833"/>
    </source>
</evidence>
<dbReference type="GO" id="GO:0008270">
    <property type="term" value="F:zinc ion binding"/>
    <property type="evidence" value="ECO:0007669"/>
    <property type="project" value="UniProtKB-UniRule"/>
</dbReference>
<dbReference type="CDD" id="cd14817">
    <property type="entry name" value="D-Ala-D-Ala_dipeptidase_VanX"/>
    <property type="match status" value="1"/>
</dbReference>
<evidence type="ECO:0000256" key="10">
    <source>
        <dbReference type="PIRNR" id="PIRNR026671"/>
    </source>
</evidence>
<dbReference type="AlphaFoldDB" id="A0A3M8QXL5"/>
<dbReference type="GO" id="GO:0008237">
    <property type="term" value="F:metallopeptidase activity"/>
    <property type="evidence" value="ECO:0007669"/>
    <property type="project" value="UniProtKB-KW"/>
</dbReference>
<keyword evidence="8 10" id="KW-0961">Cell wall biogenesis/degradation</keyword>
<dbReference type="InterPro" id="IPR000755">
    <property type="entry name" value="A_A_dipeptidase"/>
</dbReference>
<dbReference type="GO" id="GO:0071555">
    <property type="term" value="P:cell wall organization"/>
    <property type="evidence" value="ECO:0007669"/>
    <property type="project" value="UniProtKB-KW"/>
</dbReference>
<dbReference type="PANTHER" id="PTHR43126">
    <property type="entry name" value="D-ALANYL-D-ALANINE DIPEPTIDASE"/>
    <property type="match status" value="1"/>
</dbReference>
<dbReference type="PIRSF" id="PIRSF026671">
    <property type="entry name" value="AA_dipeptidase"/>
    <property type="match status" value="1"/>
</dbReference>
<comment type="catalytic activity">
    <reaction evidence="1 9 10">
        <text>D-alanyl-D-alanine + H2O = 2 D-alanine</text>
        <dbReference type="Rhea" id="RHEA:20661"/>
        <dbReference type="ChEBI" id="CHEBI:15377"/>
        <dbReference type="ChEBI" id="CHEBI:57416"/>
        <dbReference type="ChEBI" id="CHEBI:57822"/>
        <dbReference type="EC" id="3.4.13.22"/>
    </reaction>
</comment>
<keyword evidence="3 9" id="KW-0479">Metal-binding</keyword>
<dbReference type="RefSeq" id="WP_123104159.1">
    <property type="nucleotide sequence ID" value="NZ_CP127527.1"/>
</dbReference>
<name>A0A3M8QXL5_9PROT</name>
<evidence type="ECO:0000256" key="4">
    <source>
        <dbReference type="ARBA" id="ARBA00022801"/>
    </source>
</evidence>
<feature type="binding site" evidence="9">
    <location>
        <position position="121"/>
    </location>
    <ligand>
        <name>Zn(2+)</name>
        <dbReference type="ChEBI" id="CHEBI:29105"/>
        <note>catalytic</note>
    </ligand>
</feature>
<evidence type="ECO:0000256" key="2">
    <source>
        <dbReference type="ARBA" id="ARBA00022670"/>
    </source>
</evidence>
<evidence type="ECO:0000256" key="7">
    <source>
        <dbReference type="ARBA" id="ARBA00023049"/>
    </source>
</evidence>
<evidence type="ECO:0000313" key="11">
    <source>
        <dbReference type="EMBL" id="RNF61058.1"/>
    </source>
</evidence>
<dbReference type="Gene3D" id="3.30.1380.10">
    <property type="match status" value="1"/>
</dbReference>
<evidence type="ECO:0000256" key="6">
    <source>
        <dbReference type="ARBA" id="ARBA00022997"/>
    </source>
</evidence>
<evidence type="ECO:0000256" key="9">
    <source>
        <dbReference type="HAMAP-Rule" id="MF_01924"/>
    </source>
</evidence>
<gene>
    <name evidence="9" type="primary">ddpX</name>
    <name evidence="11" type="ORF">EC580_08715</name>
</gene>
<keyword evidence="6 9" id="KW-0224">Dipeptidase</keyword>
<dbReference type="SUPFAM" id="SSF55166">
    <property type="entry name" value="Hedgehog/DD-peptidase"/>
    <property type="match status" value="1"/>
</dbReference>
<accession>A0A3M8QXL5</accession>
<feature type="site" description="Transition state stabilizer" evidence="9">
    <location>
        <position position="75"/>
    </location>
</feature>
<protein>
    <recommendedName>
        <fullName evidence="9 10">D-alanyl-D-alanine dipeptidase</fullName>
        <shortName evidence="9 10">D-Ala-D-Ala dipeptidase</shortName>
        <ecNumber evidence="9 10">3.4.13.22</ecNumber>
    </recommendedName>
</protein>
<dbReference type="InterPro" id="IPR009045">
    <property type="entry name" value="Zn_M74/Hedgehog-like"/>
</dbReference>
<dbReference type="PANTHER" id="PTHR43126:SF1">
    <property type="entry name" value="D-ALANYL-D-ALANINE DIPEPTIDASE"/>
    <property type="match status" value="1"/>
</dbReference>
<dbReference type="GO" id="GO:0006508">
    <property type="term" value="P:proteolysis"/>
    <property type="evidence" value="ECO:0007669"/>
    <property type="project" value="UniProtKB-KW"/>
</dbReference>
<comment type="similarity">
    <text evidence="9 10">Belongs to the peptidase M15D family.</text>
</comment>
<dbReference type="EC" id="3.4.13.22" evidence="9 10"/>
<evidence type="ECO:0000256" key="8">
    <source>
        <dbReference type="ARBA" id="ARBA00023316"/>
    </source>
</evidence>
<keyword evidence="5 9" id="KW-0862">Zinc</keyword>
<dbReference type="OrthoDB" id="9801430at2"/>
<dbReference type="Pfam" id="PF01427">
    <property type="entry name" value="Peptidase_M15"/>
    <property type="match status" value="1"/>
</dbReference>
<feature type="binding site" evidence="9">
    <location>
        <position position="190"/>
    </location>
    <ligand>
        <name>Zn(2+)</name>
        <dbReference type="ChEBI" id="CHEBI:29105"/>
        <note>catalytic</note>
    </ligand>
</feature>
<organism evidence="11">
    <name type="scientific">Acidithiobacillus sulfuriphilus</name>
    <dbReference type="NCBI Taxonomy" id="1867749"/>
    <lineage>
        <taxon>Bacteria</taxon>
        <taxon>Pseudomonadati</taxon>
        <taxon>Pseudomonadota</taxon>
        <taxon>Acidithiobacillia</taxon>
        <taxon>Acidithiobacillales</taxon>
        <taxon>Acidithiobacillaceae</taxon>
        <taxon>Acidithiobacillus</taxon>
    </lineage>
</organism>
<reference evidence="11" key="1">
    <citation type="submission" date="2018-10" db="EMBL/GenBank/DDBJ databases">
        <title>Acidithiobacillus sulfuriphilus sp. nov.: an extremely acidophilic sulfur-oxidizing chemolithotroph isolated from a neutral pH environment.</title>
        <authorList>
            <person name="Falagan C."/>
            <person name="Moya-Beltran A."/>
            <person name="Quatrini R."/>
            <person name="Johnson D.B."/>
        </authorList>
    </citation>
    <scope>NUCLEOTIDE SEQUENCE [LARGE SCALE GENOMIC DNA]</scope>
    <source>
        <strain evidence="11">CJ-2</strain>
    </source>
</reference>
<evidence type="ECO:0000256" key="3">
    <source>
        <dbReference type="ARBA" id="ARBA00022723"/>
    </source>
</evidence>
<keyword evidence="7 9" id="KW-0482">Metalloprotease</keyword>
<proteinExistence type="inferred from homology"/>
<dbReference type="EMBL" id="RIZI01000171">
    <property type="protein sequence ID" value="RNF61058.1"/>
    <property type="molecule type" value="Genomic_DNA"/>
</dbReference>
<feature type="binding site" evidence="9">
    <location>
        <position position="128"/>
    </location>
    <ligand>
        <name>Zn(2+)</name>
        <dbReference type="ChEBI" id="CHEBI:29105"/>
        <note>catalytic</note>
    </ligand>
</feature>
<evidence type="ECO:0000256" key="1">
    <source>
        <dbReference type="ARBA" id="ARBA00001362"/>
    </source>
</evidence>
<comment type="caution">
    <text evidence="11">The sequence shown here is derived from an EMBL/GenBank/DDBJ whole genome shotgun (WGS) entry which is preliminary data.</text>
</comment>
<dbReference type="HAMAP" id="MF_01924">
    <property type="entry name" value="A_A_dipeptidase"/>
    <property type="match status" value="1"/>
</dbReference>